<evidence type="ECO:0000313" key="6">
    <source>
        <dbReference type="Proteomes" id="UP000278746"/>
    </source>
</evidence>
<dbReference type="PANTHER" id="PTHR39160">
    <property type="entry name" value="CELL WALL-BINDING PROTEIN YOCH"/>
    <property type="match status" value="1"/>
</dbReference>
<evidence type="ECO:0000256" key="2">
    <source>
        <dbReference type="SAM" id="MobiDB-lite"/>
    </source>
</evidence>
<organism evidence="5 6">
    <name type="scientific">Alteribacter keqinensis</name>
    <dbReference type="NCBI Taxonomy" id="2483800"/>
    <lineage>
        <taxon>Bacteria</taxon>
        <taxon>Bacillati</taxon>
        <taxon>Bacillota</taxon>
        <taxon>Bacilli</taxon>
        <taxon>Bacillales</taxon>
        <taxon>Bacillaceae</taxon>
        <taxon>Alteribacter</taxon>
    </lineage>
</organism>
<dbReference type="EMBL" id="RHIB01000001">
    <property type="protein sequence ID" value="RNA68621.1"/>
    <property type="molecule type" value="Genomic_DNA"/>
</dbReference>
<dbReference type="InterPro" id="IPR002477">
    <property type="entry name" value="Peptidoglycan-bd-like"/>
</dbReference>
<evidence type="ECO:0000313" key="5">
    <source>
        <dbReference type="EMBL" id="RNA68621.1"/>
    </source>
</evidence>
<dbReference type="Gene3D" id="1.10.101.10">
    <property type="entry name" value="PGBD-like superfamily/PGBD"/>
    <property type="match status" value="2"/>
</dbReference>
<dbReference type="PANTHER" id="PTHR39160:SF4">
    <property type="entry name" value="RESUSCITATION-PROMOTING FACTOR RPFB"/>
    <property type="match status" value="1"/>
</dbReference>
<feature type="domain" description="Peptidoglycan binding-like" evidence="3">
    <location>
        <begin position="49"/>
        <end position="105"/>
    </location>
</feature>
<protein>
    <submittedName>
        <fullName evidence="5">Peptidoglycan-binding protein</fullName>
    </submittedName>
</protein>
<reference evidence="5 6" key="1">
    <citation type="submission" date="2018-10" db="EMBL/GenBank/DDBJ databases">
        <title>Bacillus Keqinensis sp. nov., a moderately halophilic bacterium isolated from a saline-alkaline lake.</title>
        <authorList>
            <person name="Wang H."/>
        </authorList>
    </citation>
    <scope>NUCLEOTIDE SEQUENCE [LARGE SCALE GENOMIC DNA]</scope>
    <source>
        <strain evidence="5 6">KQ-3</strain>
    </source>
</reference>
<dbReference type="InterPro" id="IPR051933">
    <property type="entry name" value="Resuscitation_pf_RpfB"/>
</dbReference>
<feature type="domain" description="3D" evidence="4">
    <location>
        <begin position="272"/>
        <end position="333"/>
    </location>
</feature>
<dbReference type="OrthoDB" id="9798935at2"/>
<dbReference type="CDD" id="cd22786">
    <property type="entry name" value="DPBB_YuiC-like"/>
    <property type="match status" value="1"/>
</dbReference>
<dbReference type="RefSeq" id="WP_122896147.1">
    <property type="nucleotide sequence ID" value="NZ_RHIB01000001.1"/>
</dbReference>
<dbReference type="InterPro" id="IPR010611">
    <property type="entry name" value="3D_dom"/>
</dbReference>
<dbReference type="GO" id="GO:0019867">
    <property type="term" value="C:outer membrane"/>
    <property type="evidence" value="ECO:0007669"/>
    <property type="project" value="InterPro"/>
</dbReference>
<dbReference type="GO" id="GO:0009254">
    <property type="term" value="P:peptidoglycan turnover"/>
    <property type="evidence" value="ECO:0007669"/>
    <property type="project" value="InterPro"/>
</dbReference>
<dbReference type="InterPro" id="IPR036908">
    <property type="entry name" value="RlpA-like_sf"/>
</dbReference>
<dbReference type="GO" id="GO:0004553">
    <property type="term" value="F:hydrolase activity, hydrolyzing O-glycosyl compounds"/>
    <property type="evidence" value="ECO:0007669"/>
    <property type="project" value="InterPro"/>
</dbReference>
<feature type="compositionally biased region" description="Acidic residues" evidence="2">
    <location>
        <begin position="185"/>
        <end position="234"/>
    </location>
</feature>
<keyword evidence="6" id="KW-1185">Reference proteome</keyword>
<dbReference type="AlphaFoldDB" id="A0A3M7TTS7"/>
<evidence type="ECO:0000256" key="1">
    <source>
        <dbReference type="ARBA" id="ARBA00022729"/>
    </source>
</evidence>
<feature type="region of interest" description="Disordered" evidence="2">
    <location>
        <begin position="175"/>
        <end position="238"/>
    </location>
</feature>
<name>A0A3M7TTS7_9BACI</name>
<dbReference type="Pfam" id="PF06725">
    <property type="entry name" value="3D"/>
    <property type="match status" value="1"/>
</dbReference>
<keyword evidence="1" id="KW-0732">Signal</keyword>
<proteinExistence type="predicted"/>
<comment type="caution">
    <text evidence="5">The sequence shown here is derived from an EMBL/GenBank/DDBJ whole genome shotgun (WGS) entry which is preliminary data.</text>
</comment>
<feature type="domain" description="Peptidoglycan binding-like" evidence="3">
    <location>
        <begin position="114"/>
        <end position="168"/>
    </location>
</feature>
<dbReference type="SUPFAM" id="SSF47090">
    <property type="entry name" value="PGBD-like"/>
    <property type="match status" value="2"/>
</dbReference>
<dbReference type="Gene3D" id="2.40.40.10">
    <property type="entry name" value="RlpA-like domain"/>
    <property type="match status" value="1"/>
</dbReference>
<dbReference type="SUPFAM" id="SSF50685">
    <property type="entry name" value="Barwin-like endoglucanases"/>
    <property type="match status" value="1"/>
</dbReference>
<dbReference type="Proteomes" id="UP000278746">
    <property type="component" value="Unassembled WGS sequence"/>
</dbReference>
<gene>
    <name evidence="5" type="ORF">EBO34_01230</name>
</gene>
<dbReference type="InterPro" id="IPR036365">
    <property type="entry name" value="PGBD-like_sf"/>
</dbReference>
<dbReference type="Pfam" id="PF01471">
    <property type="entry name" value="PG_binding_1"/>
    <property type="match status" value="2"/>
</dbReference>
<accession>A0A3M7TTS7</accession>
<evidence type="ECO:0000259" key="4">
    <source>
        <dbReference type="Pfam" id="PF06725"/>
    </source>
</evidence>
<evidence type="ECO:0000259" key="3">
    <source>
        <dbReference type="Pfam" id="PF01471"/>
    </source>
</evidence>
<sequence length="335" mass="35526">MKSFGLSKLKTLGLPIIAAGALFFVSPAISEAGSETNLGDRLLLEGKENSQVEELQELLHERGYLDQDAIDGVFDPQTKEAVVEFQTDSDILVDGLAGVQTVGALSILGEGDEGQAVAALQESLQELGYFEADADGEFDRGTHDAVKDFQSAKDILVDGLAGPQTYGTLHAALTGSNETAKEEETTSEEAPAEESTESEEPAQEESSSEEPASEEPAQEEATEETTSGSEEESSSEVQSVIEMEATAYTAYCDGCTGITYTGQDLRANPDKKVVAVDPDVIPLGSKVYVEGYGEAIAGDIGGAIKGNRIDLHMATKEEALEFGRQTVEVQILESN</sequence>
<dbReference type="InterPro" id="IPR036366">
    <property type="entry name" value="PGBDSf"/>
</dbReference>